<dbReference type="AlphaFoldDB" id="A0A4Y7Q1W4"/>
<keyword evidence="1" id="KW-0812">Transmembrane</keyword>
<keyword evidence="3" id="KW-1185">Reference proteome</keyword>
<gene>
    <name evidence="2" type="ORF">BD410DRAFT_866637</name>
</gene>
<reference evidence="2 3" key="1">
    <citation type="submission" date="2018-06" db="EMBL/GenBank/DDBJ databases">
        <title>A transcriptomic atlas of mushroom development highlights an independent origin of complex multicellularity.</title>
        <authorList>
            <consortium name="DOE Joint Genome Institute"/>
            <person name="Krizsan K."/>
            <person name="Almasi E."/>
            <person name="Merenyi Z."/>
            <person name="Sahu N."/>
            <person name="Viragh M."/>
            <person name="Koszo T."/>
            <person name="Mondo S."/>
            <person name="Kiss B."/>
            <person name="Balint B."/>
            <person name="Kues U."/>
            <person name="Barry K."/>
            <person name="Hegedus J.C."/>
            <person name="Henrissat B."/>
            <person name="Johnson J."/>
            <person name="Lipzen A."/>
            <person name="Ohm R."/>
            <person name="Nagy I."/>
            <person name="Pangilinan J."/>
            <person name="Yan J."/>
            <person name="Xiong Y."/>
            <person name="Grigoriev I.V."/>
            <person name="Hibbett D.S."/>
            <person name="Nagy L.G."/>
        </authorList>
    </citation>
    <scope>NUCLEOTIDE SEQUENCE [LARGE SCALE GENOMIC DNA]</scope>
    <source>
        <strain evidence="2 3">SZMC22713</strain>
    </source>
</reference>
<dbReference type="VEuPathDB" id="FungiDB:BD410DRAFT_866637"/>
<name>A0A4Y7Q1W4_9AGAM</name>
<feature type="transmembrane region" description="Helical" evidence="1">
    <location>
        <begin position="69"/>
        <end position="92"/>
    </location>
</feature>
<proteinExistence type="predicted"/>
<keyword evidence="1" id="KW-1133">Transmembrane helix</keyword>
<feature type="transmembrane region" description="Helical" evidence="1">
    <location>
        <begin position="139"/>
        <end position="163"/>
    </location>
</feature>
<dbReference type="Proteomes" id="UP000294933">
    <property type="component" value="Unassembled WGS sequence"/>
</dbReference>
<keyword evidence="1" id="KW-0472">Membrane</keyword>
<evidence type="ECO:0000313" key="3">
    <source>
        <dbReference type="Proteomes" id="UP000294933"/>
    </source>
</evidence>
<evidence type="ECO:0000256" key="1">
    <source>
        <dbReference type="SAM" id="Phobius"/>
    </source>
</evidence>
<dbReference type="EMBL" id="ML170179">
    <property type="protein sequence ID" value="TDL21637.1"/>
    <property type="molecule type" value="Genomic_DNA"/>
</dbReference>
<organism evidence="2 3">
    <name type="scientific">Rickenella mellea</name>
    <dbReference type="NCBI Taxonomy" id="50990"/>
    <lineage>
        <taxon>Eukaryota</taxon>
        <taxon>Fungi</taxon>
        <taxon>Dikarya</taxon>
        <taxon>Basidiomycota</taxon>
        <taxon>Agaricomycotina</taxon>
        <taxon>Agaricomycetes</taxon>
        <taxon>Hymenochaetales</taxon>
        <taxon>Rickenellaceae</taxon>
        <taxon>Rickenella</taxon>
    </lineage>
</organism>
<protein>
    <submittedName>
        <fullName evidence="2">Uncharacterized protein</fullName>
    </submittedName>
</protein>
<sequence>MSTLFRPGRTTTNPRAGLELFFIPLFVLERDEGSGTEWGVGQVEDSENWTASGRWMLLLRRVSYRQTRISQALVFVISIYVLQPLGVLSSLKRVDTHAPSGPGSSSTPKPQRLALRIPALLPRLCSFLAFPVVNTIVLHYIFIFVSMMSIVALSPSAIVFLFLKRSSSSSSMHVHVSTVLTIQLAFITLAARSHADLDDHRDGTREQRGSGGGTWTFGQTVALANGVLPIRDVTIQTRAMAGASVTKTILPSLPYLIHHIHNHNQARPSTTVTGAVLTYTLRIRRLLASWRTTTSDHVVRTRRRNP</sequence>
<accession>A0A4Y7Q1W4</accession>
<evidence type="ECO:0000313" key="2">
    <source>
        <dbReference type="EMBL" id="TDL21637.1"/>
    </source>
</evidence>